<protein>
    <recommendedName>
        <fullName evidence="3 9">Mediator of RNA polymerase II transcription subunit 5</fullName>
    </recommendedName>
    <alternativeName>
        <fullName evidence="8 9">Mediator complex subunit 5</fullName>
    </alternativeName>
</protein>
<evidence type="ECO:0000256" key="8">
    <source>
        <dbReference type="ARBA" id="ARBA00031256"/>
    </source>
</evidence>
<dbReference type="PANTHER" id="PTHR35784:SF1">
    <property type="entry name" value="MEDIATOR OF RNA POLYMERASE II TRANSCRIPTION SUBUNIT 5"/>
    <property type="match status" value="1"/>
</dbReference>
<evidence type="ECO:0000256" key="4">
    <source>
        <dbReference type="ARBA" id="ARBA00023015"/>
    </source>
</evidence>
<gene>
    <name evidence="9" type="primary">MED5</name>
    <name evidence="11" type="ORF">C7212DRAFT_275211</name>
</gene>
<dbReference type="Pfam" id="PF08689">
    <property type="entry name" value="Med5"/>
    <property type="match status" value="1"/>
</dbReference>
<dbReference type="PANTHER" id="PTHR35784">
    <property type="entry name" value="MEDIATOR OF RNA POLYMERASE II TRANSCRIPTION SUBUNIT 5"/>
    <property type="match status" value="1"/>
</dbReference>
<dbReference type="InterPro" id="IPR014801">
    <property type="entry name" value="Mediator_Med5_fun"/>
</dbReference>
<keyword evidence="6 9" id="KW-0804">Transcription</keyword>
<comment type="caution">
    <text evidence="11">The sequence shown here is derived from an EMBL/GenBank/DDBJ whole genome shotgun (WGS) entry which is preliminary data.</text>
</comment>
<feature type="region of interest" description="Disordered" evidence="10">
    <location>
        <begin position="95"/>
        <end position="117"/>
    </location>
</feature>
<evidence type="ECO:0000256" key="5">
    <source>
        <dbReference type="ARBA" id="ARBA00023159"/>
    </source>
</evidence>
<evidence type="ECO:0000256" key="1">
    <source>
        <dbReference type="ARBA" id="ARBA00004123"/>
    </source>
</evidence>
<dbReference type="EMBL" id="PYWC01000011">
    <property type="protein sequence ID" value="PWW78919.1"/>
    <property type="molecule type" value="Genomic_DNA"/>
</dbReference>
<evidence type="ECO:0000256" key="3">
    <source>
        <dbReference type="ARBA" id="ARBA00020628"/>
    </source>
</evidence>
<dbReference type="GO" id="GO:0006357">
    <property type="term" value="P:regulation of transcription by RNA polymerase II"/>
    <property type="evidence" value="ECO:0007669"/>
    <property type="project" value="InterPro"/>
</dbReference>
<name>A0A317SWX8_9PEZI</name>
<comment type="function">
    <text evidence="9">Component of the Mediator complex, a coactivator involved in the regulated transcription of nearly all RNA polymerase II-dependent genes. Mediator functions as a bridge to convey information from gene-specific regulatory proteins to the basal RNA polymerase II transcription machinery. Mediator is recruited to promoters by direct interactions with regulatory proteins and serves as a scaffold for the assembly of a functional preinitiation complex with RNA polymerase II and the general transcription factors.</text>
</comment>
<dbReference type="OrthoDB" id="5322661at2759"/>
<keyword evidence="7 9" id="KW-0539">Nucleus</keyword>
<evidence type="ECO:0000256" key="2">
    <source>
        <dbReference type="ARBA" id="ARBA00008782"/>
    </source>
</evidence>
<keyword evidence="12" id="KW-1185">Reference proteome</keyword>
<proteinExistence type="inferred from homology"/>
<dbReference type="STRING" id="42249.A0A317SWX8"/>
<dbReference type="Proteomes" id="UP000246991">
    <property type="component" value="Unassembled WGS sequence"/>
</dbReference>
<keyword evidence="5 9" id="KW-0010">Activator</keyword>
<evidence type="ECO:0000256" key="6">
    <source>
        <dbReference type="ARBA" id="ARBA00023163"/>
    </source>
</evidence>
<comment type="similarity">
    <text evidence="2 9">Belongs to the Mediator complex subunit 5 family.</text>
</comment>
<evidence type="ECO:0000256" key="10">
    <source>
        <dbReference type="SAM" id="MobiDB-lite"/>
    </source>
</evidence>
<dbReference type="GO" id="GO:0003712">
    <property type="term" value="F:transcription coregulator activity"/>
    <property type="evidence" value="ECO:0007669"/>
    <property type="project" value="InterPro"/>
</dbReference>
<comment type="subcellular location">
    <subcellularLocation>
        <location evidence="1 9">Nucleus</location>
    </subcellularLocation>
</comment>
<evidence type="ECO:0000256" key="9">
    <source>
        <dbReference type="RuleBase" id="RU364142"/>
    </source>
</evidence>
<accession>A0A317SWX8</accession>
<evidence type="ECO:0000313" key="11">
    <source>
        <dbReference type="EMBL" id="PWW78919.1"/>
    </source>
</evidence>
<keyword evidence="4 9" id="KW-0805">Transcription regulation</keyword>
<organism evidence="11 12">
    <name type="scientific">Tuber magnatum</name>
    <name type="common">white Piedmont truffle</name>
    <dbReference type="NCBI Taxonomy" id="42249"/>
    <lineage>
        <taxon>Eukaryota</taxon>
        <taxon>Fungi</taxon>
        <taxon>Dikarya</taxon>
        <taxon>Ascomycota</taxon>
        <taxon>Pezizomycotina</taxon>
        <taxon>Pezizomycetes</taxon>
        <taxon>Pezizales</taxon>
        <taxon>Tuberaceae</taxon>
        <taxon>Tuber</taxon>
    </lineage>
</organism>
<evidence type="ECO:0000256" key="7">
    <source>
        <dbReference type="ARBA" id="ARBA00023242"/>
    </source>
</evidence>
<sequence>MSSSSGTSLRAQIYHSLFRKCLLKRTPVDAFGEYVSQLLLKSPLPSSSICPIMLSPTISSRVDPLHLEYIQRLVEKDIISLPDVLAALLRTSSARPAVPTSSSSGHGATGGGNGMNANREALEEDIFTVLVTVLREYKPRSNDFVWATIQALSDWMEAVIAANGAGMLDEPEDDVSGMAGSMDVGKGRLEALAELTIAIGSNEDVRRVLGEGGRKERRLMFQASLSLFMQYIQVQNQVLASRMDGLFRHHSQQSPQQNRNSRNTKGTEAIDGIMGIGDGADNDGPVVGSRGGLFVWLNGLLAGRPQVDDEAVIGYLYSRYRNDINTLLVDFVTTVLDVLSNAILRNEAASTLFLLRSFLTNKVPVLLSRLSPSPMTASYALSQALLRTDASTLASPPPSSFDPYSHNTSTNPDMLFSTLVDLRQEFLFACALHGVVGEEDIQGIIGELPLGALPVAGRYDVGDLMNQCAMDPDRVERLLEEIEGVEGNSGAVVRTVVEIMRNMCEQKETMPLRSICSFLARKTSSLDVMLLFVKPVYLLEPLCELLDTWRYEEDQGEYQPVYEEFGYILLLVTDLTSSSTPNTDSFIPQLLSKGSTSQRIENFESSDKHAQLGGWIREIFEGEGISDGLMSSCRPQDFYKLVPTLFMQSVMACERGVLDIDTLKEGFAFLLEPFLLPSLVGGLGWLGNHLWESHEDISIPVQILHSLLVPSSISPDASEVHKTVISISARQLERVLRELVRRGTAGSHQSTVEGLVANLQPYTAFKRNGAATRDELENWTHHAGGGGLMQSLGLAFQSLVNWSTSQGDINIVQPSATYTHRLILATWRVLGAGNTVKGIIGEVVKCRIQGVAPGYAEDVAMSMILSMGSPTEEGGAGGGGGKMGLLEALRAEEAEESGNESARAEVLRSVLRKVETQLTPFSPVHQHATVGGGVDATGGQQPGMSVGGDTQGVDLDLSMGDDGMAGLLGDGGLGEGDLMGSGLLGDVPGMELE</sequence>
<dbReference type="GO" id="GO:0016592">
    <property type="term" value="C:mediator complex"/>
    <property type="evidence" value="ECO:0007669"/>
    <property type="project" value="InterPro"/>
</dbReference>
<reference evidence="11 12" key="1">
    <citation type="submission" date="2018-03" db="EMBL/GenBank/DDBJ databases">
        <title>Genomes of Pezizomycetes fungi and the evolution of truffles.</title>
        <authorList>
            <person name="Murat C."/>
            <person name="Payen T."/>
            <person name="Noel B."/>
            <person name="Kuo A."/>
            <person name="Martin F.M."/>
        </authorList>
    </citation>
    <scope>NUCLEOTIDE SEQUENCE [LARGE SCALE GENOMIC DNA]</scope>
    <source>
        <strain evidence="11">091103-1</strain>
    </source>
</reference>
<dbReference type="AlphaFoldDB" id="A0A317SWX8"/>
<evidence type="ECO:0000313" key="12">
    <source>
        <dbReference type="Proteomes" id="UP000246991"/>
    </source>
</evidence>
<comment type="subunit">
    <text evidence="9">Component of the Mediator complex.</text>
</comment>